<organism evidence="3 4">
    <name type="scientific">Caerostris darwini</name>
    <dbReference type="NCBI Taxonomy" id="1538125"/>
    <lineage>
        <taxon>Eukaryota</taxon>
        <taxon>Metazoa</taxon>
        <taxon>Ecdysozoa</taxon>
        <taxon>Arthropoda</taxon>
        <taxon>Chelicerata</taxon>
        <taxon>Arachnida</taxon>
        <taxon>Araneae</taxon>
        <taxon>Araneomorphae</taxon>
        <taxon>Entelegynae</taxon>
        <taxon>Araneoidea</taxon>
        <taxon>Araneidae</taxon>
        <taxon>Caerostris</taxon>
    </lineage>
</organism>
<feature type="transmembrane region" description="Helical" evidence="1">
    <location>
        <begin position="561"/>
        <end position="582"/>
    </location>
</feature>
<name>A0AAV4WF10_9ARAC</name>
<dbReference type="InterPro" id="IPR002656">
    <property type="entry name" value="Acyl_transf_3_dom"/>
</dbReference>
<dbReference type="Pfam" id="PF20146">
    <property type="entry name" value="NRF"/>
    <property type="match status" value="1"/>
</dbReference>
<keyword evidence="1" id="KW-1133">Transmembrane helix</keyword>
<evidence type="ECO:0000259" key="2">
    <source>
        <dbReference type="SMART" id="SM00703"/>
    </source>
</evidence>
<feature type="transmembrane region" description="Helical" evidence="1">
    <location>
        <begin position="251"/>
        <end position="268"/>
    </location>
</feature>
<dbReference type="AlphaFoldDB" id="A0AAV4WF10"/>
<feature type="transmembrane region" description="Helical" evidence="1">
    <location>
        <begin position="375"/>
        <end position="395"/>
    </location>
</feature>
<feature type="transmembrane region" description="Helical" evidence="1">
    <location>
        <begin position="452"/>
        <end position="475"/>
    </location>
</feature>
<dbReference type="Pfam" id="PF01757">
    <property type="entry name" value="Acyl_transf_3"/>
    <property type="match status" value="1"/>
</dbReference>
<feature type="transmembrane region" description="Helical" evidence="1">
    <location>
        <begin position="160"/>
        <end position="181"/>
    </location>
</feature>
<proteinExistence type="predicted"/>
<keyword evidence="1" id="KW-0472">Membrane</keyword>
<reference evidence="3 4" key="1">
    <citation type="submission" date="2021-06" db="EMBL/GenBank/DDBJ databases">
        <title>Caerostris darwini draft genome.</title>
        <authorList>
            <person name="Kono N."/>
            <person name="Arakawa K."/>
        </authorList>
    </citation>
    <scope>NUCLEOTIDE SEQUENCE [LARGE SCALE GENOMIC DNA]</scope>
</reference>
<feature type="domain" description="Nose resistant-to-fluoxetine protein N-terminal" evidence="2">
    <location>
        <begin position="1"/>
        <end position="148"/>
    </location>
</feature>
<feature type="transmembrane region" description="Helical" evidence="1">
    <location>
        <begin position="415"/>
        <end position="440"/>
    </location>
</feature>
<evidence type="ECO:0000256" key="1">
    <source>
        <dbReference type="SAM" id="Phobius"/>
    </source>
</evidence>
<dbReference type="GO" id="GO:0016747">
    <property type="term" value="F:acyltransferase activity, transferring groups other than amino-acyl groups"/>
    <property type="evidence" value="ECO:0007669"/>
    <property type="project" value="InterPro"/>
</dbReference>
<accession>A0AAV4WF10</accession>
<gene>
    <name evidence="3" type="primary">nrf-6</name>
    <name evidence="3" type="ORF">CDAR_433441</name>
</gene>
<dbReference type="PANTHER" id="PTHR11161:SF0">
    <property type="entry name" value="O-ACYLTRANSFERASE LIKE PROTEIN"/>
    <property type="match status" value="1"/>
</dbReference>
<dbReference type="Proteomes" id="UP001054837">
    <property type="component" value="Unassembled WGS sequence"/>
</dbReference>
<protein>
    <submittedName>
        <fullName evidence="3">Nose resistant to fluoxetine protein 6</fullName>
    </submittedName>
</protein>
<sequence>MQMIAGLRKMKTWAFSFVDSSAKLPEGLASATFTFLGVYEQCLDIRVPHPKFVDQLQFQGQYCLAELRFPLPPKSKRYRWFNRLEEIRNFTGSEFISMMSTKAHMNYLVPLSLGLCVPSGCSKDDISQILIHEAKKVPLITEVTHCEIEGTPVQFTAGQVAAVIVSCILGLFVFLGTLLELRSKSENTKPSNLGYRILLSFSMITNFAKLTSTKTSVESFNCLHGTLFRTYEFASETFTQMMTNGSECVDTFFFMGGMLLSYLTLKHVKLDKKRFDIKAIVFHRLCRIVPVYSFIILFGTLVPLMGSGPLFQDTMEDSINPCFQYWWRNILFINNFFHLKDMCMVHTWYVSCDMQLFLISLILLSILIRSEKTGIAAIIFIVLVSIIYSGAITYAHDLMPTLTVAYTDPEDRSMFFFYTYANTLSRTAPYFIGILTGYLLIKKPDMKIPKILQVVCWCLASLVCSCVIFITGAWFKAYTPSTLELVIYAAMYKTVFTLGIAWMTFCCVTGNGGIINKFLSWKLWVPLSKLTFLIYLIHPYLQNVFIATFRGVQEVSHIRFIIQFFGFLCISGLLAFIASLLIESPLLAMEKVLFGRGEKKKEIMNGEINRAFQNGDTKIFTNGNAENTHENGLHSKL</sequence>
<dbReference type="InterPro" id="IPR052728">
    <property type="entry name" value="O2_lipid_transport_reg"/>
</dbReference>
<dbReference type="SMART" id="SM00703">
    <property type="entry name" value="NRF"/>
    <property type="match status" value="1"/>
</dbReference>
<evidence type="ECO:0000313" key="4">
    <source>
        <dbReference type="Proteomes" id="UP001054837"/>
    </source>
</evidence>
<comment type="caution">
    <text evidence="3">The sequence shown here is derived from an EMBL/GenBank/DDBJ whole genome shotgun (WGS) entry which is preliminary data.</text>
</comment>
<feature type="transmembrane region" description="Helical" evidence="1">
    <location>
        <begin position="348"/>
        <end position="368"/>
    </location>
</feature>
<keyword evidence="1" id="KW-0812">Transmembrane</keyword>
<feature type="transmembrane region" description="Helical" evidence="1">
    <location>
        <begin position="289"/>
        <end position="311"/>
    </location>
</feature>
<dbReference type="EMBL" id="BPLQ01014521">
    <property type="protein sequence ID" value="GIY80566.1"/>
    <property type="molecule type" value="Genomic_DNA"/>
</dbReference>
<keyword evidence="4" id="KW-1185">Reference proteome</keyword>
<dbReference type="InterPro" id="IPR006621">
    <property type="entry name" value="Nose-resist-to-fluoxetine_N"/>
</dbReference>
<feature type="transmembrane region" description="Helical" evidence="1">
    <location>
        <begin position="487"/>
        <end position="511"/>
    </location>
</feature>
<feature type="transmembrane region" description="Helical" evidence="1">
    <location>
        <begin position="523"/>
        <end position="541"/>
    </location>
</feature>
<evidence type="ECO:0000313" key="3">
    <source>
        <dbReference type="EMBL" id="GIY80566.1"/>
    </source>
</evidence>
<dbReference type="PANTHER" id="PTHR11161">
    <property type="entry name" value="O-ACYLTRANSFERASE"/>
    <property type="match status" value="1"/>
</dbReference>